<organism evidence="2 3">
    <name type="scientific">Ceratobasidium theobromae</name>
    <dbReference type="NCBI Taxonomy" id="1582974"/>
    <lineage>
        <taxon>Eukaryota</taxon>
        <taxon>Fungi</taxon>
        <taxon>Dikarya</taxon>
        <taxon>Basidiomycota</taxon>
        <taxon>Agaricomycotina</taxon>
        <taxon>Agaricomycetes</taxon>
        <taxon>Cantharellales</taxon>
        <taxon>Ceratobasidiaceae</taxon>
        <taxon>Ceratobasidium</taxon>
    </lineage>
</organism>
<reference evidence="2 3" key="1">
    <citation type="journal article" date="2019" name="Fungal Biol. Biotechnol.">
        <title>Draft genome sequence of fastidious pathogen Ceratobasidium theobromae, which causes vascular-streak dieback in Theobroma cacao.</title>
        <authorList>
            <person name="Ali S.S."/>
            <person name="Asman A."/>
            <person name="Shao J."/>
            <person name="Firmansyah A.P."/>
            <person name="Susilo A.W."/>
            <person name="Rosmana A."/>
            <person name="McMahon P."/>
            <person name="Junaid M."/>
            <person name="Guest D."/>
            <person name="Kheng T.Y."/>
            <person name="Meinhardt L.W."/>
            <person name="Bailey B.A."/>
        </authorList>
    </citation>
    <scope>NUCLEOTIDE SEQUENCE [LARGE SCALE GENOMIC DNA]</scope>
    <source>
        <strain evidence="2 3">CT2</strain>
    </source>
</reference>
<dbReference type="AlphaFoldDB" id="A0A5N5QIZ1"/>
<dbReference type="Proteomes" id="UP000383932">
    <property type="component" value="Unassembled WGS sequence"/>
</dbReference>
<comment type="caution">
    <text evidence="2">The sequence shown here is derived from an EMBL/GenBank/DDBJ whole genome shotgun (WGS) entry which is preliminary data.</text>
</comment>
<gene>
    <name evidence="2" type="ORF">CTheo_5143</name>
</gene>
<dbReference type="EMBL" id="SSOP01000106">
    <property type="protein sequence ID" value="KAB5591426.1"/>
    <property type="molecule type" value="Genomic_DNA"/>
</dbReference>
<protein>
    <submittedName>
        <fullName evidence="2">Uncharacterized protein</fullName>
    </submittedName>
</protein>
<evidence type="ECO:0000313" key="2">
    <source>
        <dbReference type="EMBL" id="KAB5591426.1"/>
    </source>
</evidence>
<accession>A0A5N5QIZ1</accession>
<feature type="region of interest" description="Disordered" evidence="1">
    <location>
        <begin position="1"/>
        <end position="60"/>
    </location>
</feature>
<name>A0A5N5QIZ1_9AGAM</name>
<sequence>MHSGGIRTLRSPFSHVNARKSASDGCKSVPEHRPPKPPRHSSPDAETLLLLPPATPRHHCRPASLAASLGRLTSSPTFIMRQTPPAPPAVPAASVPPRAALAPIRPALALALCPDAPHGHA</sequence>
<evidence type="ECO:0000313" key="3">
    <source>
        <dbReference type="Proteomes" id="UP000383932"/>
    </source>
</evidence>
<evidence type="ECO:0000256" key="1">
    <source>
        <dbReference type="SAM" id="MobiDB-lite"/>
    </source>
</evidence>
<keyword evidence="3" id="KW-1185">Reference proteome</keyword>
<proteinExistence type="predicted"/>